<reference evidence="1" key="1">
    <citation type="submission" date="2018-06" db="EMBL/GenBank/DDBJ databases">
        <authorList>
            <person name="Zhirakovskaya E."/>
        </authorList>
    </citation>
    <scope>NUCLEOTIDE SEQUENCE</scope>
</reference>
<organism evidence="1">
    <name type="scientific">hydrothermal vent metagenome</name>
    <dbReference type="NCBI Taxonomy" id="652676"/>
    <lineage>
        <taxon>unclassified sequences</taxon>
        <taxon>metagenomes</taxon>
        <taxon>ecological metagenomes</taxon>
    </lineage>
</organism>
<accession>A0A3B1DVJ6</accession>
<dbReference type="EMBL" id="UOGK01000469">
    <property type="protein sequence ID" value="VAX40933.1"/>
    <property type="molecule type" value="Genomic_DNA"/>
</dbReference>
<sequence length="97" mass="11158">MKRLPTLLRLLLRGRRSFVVEGVRYRERTIEPLRRALAGRGLGSKDFDCLFPDAAPLRIRCTPRRQYADIIGPQLLAPYTLADPIIRPGMRVLDIRC</sequence>
<dbReference type="AlphaFoldDB" id="A0A3B1DVJ6"/>
<evidence type="ECO:0000313" key="1">
    <source>
        <dbReference type="EMBL" id="VAX40933.1"/>
    </source>
</evidence>
<name>A0A3B1DVJ6_9ZZZZ</name>
<feature type="non-terminal residue" evidence="1">
    <location>
        <position position="97"/>
    </location>
</feature>
<protein>
    <submittedName>
        <fullName evidence="1">Uncharacterized protein</fullName>
    </submittedName>
</protein>
<proteinExistence type="predicted"/>
<gene>
    <name evidence="1" type="ORF">MNBD_PLANCTO03-1443</name>
</gene>